<dbReference type="InterPro" id="IPR036640">
    <property type="entry name" value="ABC1_TM_sf"/>
</dbReference>
<organism evidence="7 8">
    <name type="scientific">Streptosporangium algeriense</name>
    <dbReference type="NCBI Taxonomy" id="1682748"/>
    <lineage>
        <taxon>Bacteria</taxon>
        <taxon>Bacillati</taxon>
        <taxon>Actinomycetota</taxon>
        <taxon>Actinomycetes</taxon>
        <taxon>Streptosporangiales</taxon>
        <taxon>Streptosporangiaceae</taxon>
        <taxon>Streptosporangium</taxon>
    </lineage>
</organism>
<dbReference type="Gene3D" id="1.20.1560.10">
    <property type="entry name" value="ABC transporter type 1, transmembrane domain"/>
    <property type="match status" value="1"/>
</dbReference>
<dbReference type="Proteomes" id="UP001597024">
    <property type="component" value="Unassembled WGS sequence"/>
</dbReference>
<sequence length="196" mass="20551">GPTGVGLALAAVTQLAVGCLRSVLLVAIRASADAELTGGVVSHLIALPYRYFALRGKGDLMTRAGSVAVLREMLTGQVLSALLDGPLALGYLVLVFSWDVVMGLCLLSFAAAQVLLLLATARKVSRLTQEELNAFSATQSQLIQAIGGIETLKASGAEHRAVEQWSRHFTTQLNADMRGGLAQGLLEAALGTLRLL</sequence>
<protein>
    <submittedName>
        <fullName evidence="7">ABC transporter transmembrane domain-containing protein</fullName>
    </submittedName>
</protein>
<evidence type="ECO:0000256" key="5">
    <source>
        <dbReference type="SAM" id="Phobius"/>
    </source>
</evidence>
<keyword evidence="4 5" id="KW-0472">Membrane</keyword>
<accession>A0ABW3E6Z1</accession>
<evidence type="ECO:0000259" key="6">
    <source>
        <dbReference type="PROSITE" id="PS50929"/>
    </source>
</evidence>
<feature type="transmembrane region" description="Helical" evidence="5">
    <location>
        <begin position="100"/>
        <end position="119"/>
    </location>
</feature>
<feature type="transmembrane region" description="Helical" evidence="5">
    <location>
        <begin position="36"/>
        <end position="53"/>
    </location>
</feature>
<dbReference type="PROSITE" id="PS50929">
    <property type="entry name" value="ABC_TM1F"/>
    <property type="match status" value="1"/>
</dbReference>
<feature type="transmembrane region" description="Helical" evidence="5">
    <location>
        <begin position="74"/>
        <end position="94"/>
    </location>
</feature>
<evidence type="ECO:0000256" key="2">
    <source>
        <dbReference type="ARBA" id="ARBA00022692"/>
    </source>
</evidence>
<keyword evidence="8" id="KW-1185">Reference proteome</keyword>
<feature type="non-terminal residue" evidence="7">
    <location>
        <position position="196"/>
    </location>
</feature>
<feature type="domain" description="ABC transmembrane type-1" evidence="6">
    <location>
        <begin position="1"/>
        <end position="196"/>
    </location>
</feature>
<dbReference type="InterPro" id="IPR011527">
    <property type="entry name" value="ABC1_TM_dom"/>
</dbReference>
<gene>
    <name evidence="7" type="ORF">ACFQ08_44290</name>
</gene>
<dbReference type="Pfam" id="PF00664">
    <property type="entry name" value="ABC_membrane"/>
    <property type="match status" value="1"/>
</dbReference>
<evidence type="ECO:0000256" key="3">
    <source>
        <dbReference type="ARBA" id="ARBA00022989"/>
    </source>
</evidence>
<feature type="non-terminal residue" evidence="7">
    <location>
        <position position="1"/>
    </location>
</feature>
<evidence type="ECO:0000313" key="7">
    <source>
        <dbReference type="EMBL" id="MFD0891613.1"/>
    </source>
</evidence>
<name>A0ABW3E6Z1_9ACTN</name>
<keyword evidence="3 5" id="KW-1133">Transmembrane helix</keyword>
<keyword evidence="2 5" id="KW-0812">Transmembrane</keyword>
<comment type="caution">
    <text evidence="7">The sequence shown here is derived from an EMBL/GenBank/DDBJ whole genome shotgun (WGS) entry which is preliminary data.</text>
</comment>
<reference evidence="8" key="1">
    <citation type="journal article" date="2019" name="Int. J. Syst. Evol. Microbiol.">
        <title>The Global Catalogue of Microorganisms (GCM) 10K type strain sequencing project: providing services to taxonomists for standard genome sequencing and annotation.</title>
        <authorList>
            <consortium name="The Broad Institute Genomics Platform"/>
            <consortium name="The Broad Institute Genome Sequencing Center for Infectious Disease"/>
            <person name="Wu L."/>
            <person name="Ma J."/>
        </authorList>
    </citation>
    <scope>NUCLEOTIDE SEQUENCE [LARGE SCALE GENOMIC DNA]</scope>
    <source>
        <strain evidence="8">CCUG 62974</strain>
    </source>
</reference>
<evidence type="ECO:0000256" key="1">
    <source>
        <dbReference type="ARBA" id="ARBA00004651"/>
    </source>
</evidence>
<feature type="transmembrane region" description="Helical" evidence="5">
    <location>
        <begin position="7"/>
        <end position="30"/>
    </location>
</feature>
<dbReference type="SUPFAM" id="SSF90123">
    <property type="entry name" value="ABC transporter transmembrane region"/>
    <property type="match status" value="1"/>
</dbReference>
<dbReference type="EMBL" id="JBHTHX010003331">
    <property type="protein sequence ID" value="MFD0891613.1"/>
    <property type="molecule type" value="Genomic_DNA"/>
</dbReference>
<evidence type="ECO:0000313" key="8">
    <source>
        <dbReference type="Proteomes" id="UP001597024"/>
    </source>
</evidence>
<comment type="subcellular location">
    <subcellularLocation>
        <location evidence="1">Cell membrane</location>
        <topology evidence="1">Multi-pass membrane protein</topology>
    </subcellularLocation>
</comment>
<evidence type="ECO:0000256" key="4">
    <source>
        <dbReference type="ARBA" id="ARBA00023136"/>
    </source>
</evidence>
<proteinExistence type="predicted"/>